<protein>
    <submittedName>
        <fullName evidence="2">Internal scaffolding protein</fullName>
    </submittedName>
</protein>
<proteinExistence type="predicted"/>
<organism evidence="2">
    <name type="scientific">Sigmofec virus UA08Rod_5712</name>
    <dbReference type="NCBI Taxonomy" id="2929438"/>
    <lineage>
        <taxon>Viruses</taxon>
        <taxon>Monodnaviria</taxon>
        <taxon>Sangervirae</taxon>
        <taxon>Phixviricota</taxon>
        <taxon>Malgrandaviricetes</taxon>
        <taxon>Petitvirales</taxon>
        <taxon>Microviridae</taxon>
    </lineage>
</organism>
<reference evidence="2" key="1">
    <citation type="submission" date="2022-02" db="EMBL/GenBank/DDBJ databases">
        <title>Towards deciphering the DNA virus diversity associated with rodent species in the families Cricetidae and Heteromyidae.</title>
        <authorList>
            <person name="Lund M."/>
            <person name="Larsen B.B."/>
            <person name="Gryseels S."/>
            <person name="Kraberger S."/>
            <person name="Rowsey D.M."/>
            <person name="Steger L."/>
            <person name="Yule K.M."/>
            <person name="Upham N.S."/>
            <person name="Worobey M."/>
            <person name="Van Doorslaer K."/>
            <person name="Varsani A."/>
        </authorList>
    </citation>
    <scope>NUCLEOTIDE SEQUENCE</scope>
    <source>
        <strain evidence="2">UA08Rod_5712</strain>
    </source>
</reference>
<feature type="region of interest" description="Disordered" evidence="1">
    <location>
        <begin position="153"/>
        <end position="178"/>
    </location>
</feature>
<name>A0A976R6W7_9VIRU</name>
<evidence type="ECO:0000256" key="1">
    <source>
        <dbReference type="SAM" id="MobiDB-lite"/>
    </source>
</evidence>
<dbReference type="InterPro" id="IPR014131">
    <property type="entry name" value="Chlamydia_phage_Vp3"/>
</dbReference>
<evidence type="ECO:0000313" key="2">
    <source>
        <dbReference type="EMBL" id="UPW41024.1"/>
    </source>
</evidence>
<accession>A0A976R6W7</accession>
<sequence>MFRTQYQSHDRVHVEPGSGDKLIYSPYYTDDGRLELEVSGKENLYEFIQSHAEGVDIHVILARFAQSGDPDILNRAQGFSLDATTMPKTYAEALNAMIHAETYFNSLPVETRARFDHSFQVFLASMDQPGFLTKLGIINAAVAEAGIDVPAAGAPAAPAPAPAESGSSVSSSESTPTA</sequence>
<dbReference type="EMBL" id="OM869533">
    <property type="protein sequence ID" value="UPW41024.1"/>
    <property type="molecule type" value="Genomic_DNA"/>
</dbReference>
<dbReference type="Pfam" id="PF09675">
    <property type="entry name" value="Chlamy_scaf"/>
    <property type="match status" value="1"/>
</dbReference>